<reference evidence="6" key="1">
    <citation type="submission" date="2019-08" db="EMBL/GenBank/DDBJ databases">
        <authorList>
            <person name="Kucharzyk K."/>
            <person name="Murdoch R.W."/>
            <person name="Higgins S."/>
            <person name="Loffler F."/>
        </authorList>
    </citation>
    <scope>NUCLEOTIDE SEQUENCE</scope>
</reference>
<evidence type="ECO:0000256" key="2">
    <source>
        <dbReference type="ARBA" id="ARBA00022475"/>
    </source>
</evidence>
<evidence type="ECO:0000256" key="5">
    <source>
        <dbReference type="ARBA" id="ARBA00023136"/>
    </source>
</evidence>
<dbReference type="Pfam" id="PF04347">
    <property type="entry name" value="FliO"/>
    <property type="match status" value="1"/>
</dbReference>
<dbReference type="GO" id="GO:0016020">
    <property type="term" value="C:membrane"/>
    <property type="evidence" value="ECO:0007669"/>
    <property type="project" value="InterPro"/>
</dbReference>
<comment type="subcellular location">
    <subcellularLocation>
        <location evidence="1">Cell membrane</location>
    </subcellularLocation>
</comment>
<organism evidence="6">
    <name type="scientific">bioreactor metagenome</name>
    <dbReference type="NCBI Taxonomy" id="1076179"/>
    <lineage>
        <taxon>unclassified sequences</taxon>
        <taxon>metagenomes</taxon>
        <taxon>ecological metagenomes</taxon>
    </lineage>
</organism>
<evidence type="ECO:0000256" key="4">
    <source>
        <dbReference type="ARBA" id="ARBA00022989"/>
    </source>
</evidence>
<dbReference type="GO" id="GO:0044781">
    <property type="term" value="P:bacterial-type flagellum organization"/>
    <property type="evidence" value="ECO:0007669"/>
    <property type="project" value="InterPro"/>
</dbReference>
<keyword evidence="3" id="KW-0812">Transmembrane</keyword>
<accession>A0A645CSH3</accession>
<protein>
    <submittedName>
        <fullName evidence="6">Uncharacterized protein</fullName>
    </submittedName>
</protein>
<evidence type="ECO:0000313" key="6">
    <source>
        <dbReference type="EMBL" id="MPM79859.1"/>
    </source>
</evidence>
<comment type="caution">
    <text evidence="6">The sequence shown here is derived from an EMBL/GenBank/DDBJ whole genome shotgun (WGS) entry which is preliminary data.</text>
</comment>
<sequence>MKIVDTLVISQDKSIVILKADNKYYLLSVSPTDIKLITVMEEFDENNATVMPTNSNTFENLDFKSILTQLLPNTKK</sequence>
<evidence type="ECO:0000256" key="3">
    <source>
        <dbReference type="ARBA" id="ARBA00022692"/>
    </source>
</evidence>
<keyword evidence="2" id="KW-1003">Cell membrane</keyword>
<proteinExistence type="predicted"/>
<name>A0A645CSH3_9ZZZZ</name>
<keyword evidence="4" id="KW-1133">Transmembrane helix</keyword>
<dbReference type="InterPro" id="IPR022781">
    <property type="entry name" value="Flagellar_biosynth_FliO"/>
</dbReference>
<dbReference type="AlphaFoldDB" id="A0A645CSH3"/>
<dbReference type="EMBL" id="VSSQ01029642">
    <property type="protein sequence ID" value="MPM79859.1"/>
    <property type="molecule type" value="Genomic_DNA"/>
</dbReference>
<gene>
    <name evidence="6" type="ORF">SDC9_126901</name>
</gene>
<keyword evidence="5" id="KW-0472">Membrane</keyword>
<evidence type="ECO:0000256" key="1">
    <source>
        <dbReference type="ARBA" id="ARBA00004236"/>
    </source>
</evidence>